<dbReference type="EMBL" id="SJPQ01000004">
    <property type="protein sequence ID" value="TWT86842.1"/>
    <property type="molecule type" value="Genomic_DNA"/>
</dbReference>
<gene>
    <name evidence="2" type="ORF">Mal64_36720</name>
</gene>
<dbReference type="PANTHER" id="PTHR28583">
    <property type="entry name" value="ACID AMIDASE"/>
    <property type="match status" value="1"/>
</dbReference>
<evidence type="ECO:0000313" key="3">
    <source>
        <dbReference type="Proteomes" id="UP000315440"/>
    </source>
</evidence>
<dbReference type="Pfam" id="PF03417">
    <property type="entry name" value="AAT"/>
    <property type="match status" value="1"/>
</dbReference>
<dbReference type="Proteomes" id="UP000315440">
    <property type="component" value="Unassembled WGS sequence"/>
</dbReference>
<evidence type="ECO:0000313" key="2">
    <source>
        <dbReference type="EMBL" id="TWT86842.1"/>
    </source>
</evidence>
<reference evidence="2 3" key="1">
    <citation type="submission" date="2019-02" db="EMBL/GenBank/DDBJ databases">
        <title>Deep-cultivation of Planctomycetes and their phenomic and genomic characterization uncovers novel biology.</title>
        <authorList>
            <person name="Wiegand S."/>
            <person name="Jogler M."/>
            <person name="Boedeker C."/>
            <person name="Pinto D."/>
            <person name="Vollmers J."/>
            <person name="Rivas-Marin E."/>
            <person name="Kohn T."/>
            <person name="Peeters S.H."/>
            <person name="Heuer A."/>
            <person name="Rast P."/>
            <person name="Oberbeckmann S."/>
            <person name="Bunk B."/>
            <person name="Jeske O."/>
            <person name="Meyerdierks A."/>
            <person name="Storesund J.E."/>
            <person name="Kallscheuer N."/>
            <person name="Luecker S."/>
            <person name="Lage O.M."/>
            <person name="Pohl T."/>
            <person name="Merkel B.J."/>
            <person name="Hornburger P."/>
            <person name="Mueller R.-W."/>
            <person name="Bruemmer F."/>
            <person name="Labrenz M."/>
            <person name="Spormann A.M."/>
            <person name="Op Den Camp H."/>
            <person name="Overmann J."/>
            <person name="Amann R."/>
            <person name="Jetten M.S.M."/>
            <person name="Mascher T."/>
            <person name="Medema M.H."/>
            <person name="Devos D.P."/>
            <person name="Kaster A.-K."/>
            <person name="Ovreas L."/>
            <person name="Rohde M."/>
            <person name="Galperin M.Y."/>
            <person name="Jogler C."/>
        </authorList>
    </citation>
    <scope>NUCLEOTIDE SEQUENCE [LARGE SCALE GENOMIC DNA]</scope>
    <source>
        <strain evidence="2 3">Mal64</strain>
    </source>
</reference>
<proteinExistence type="predicted"/>
<dbReference type="Gene3D" id="3.60.60.10">
    <property type="entry name" value="Penicillin V Acylase, Chain A"/>
    <property type="match status" value="1"/>
</dbReference>
<dbReference type="GO" id="GO:0016810">
    <property type="term" value="F:hydrolase activity, acting on carbon-nitrogen (but not peptide) bonds"/>
    <property type="evidence" value="ECO:0007669"/>
    <property type="project" value="TreeGrafter"/>
</dbReference>
<evidence type="ECO:0000259" key="1">
    <source>
        <dbReference type="Pfam" id="PF03417"/>
    </source>
</evidence>
<keyword evidence="3" id="KW-1185">Reference proteome</keyword>
<protein>
    <submittedName>
        <fullName evidence="2">Acyl-coenzyme A:6-aminopenicillanic acid acyl-transferase</fullName>
    </submittedName>
</protein>
<dbReference type="AlphaFoldDB" id="A0A5C5ZHK9"/>
<feature type="domain" description="Peptidase C45 hydrolase" evidence="1">
    <location>
        <begin position="107"/>
        <end position="290"/>
    </location>
</feature>
<dbReference type="InterPro" id="IPR005079">
    <property type="entry name" value="Peptidase_C45_hydrolase"/>
</dbReference>
<keyword evidence="2" id="KW-0808">Transferase</keyword>
<name>A0A5C5ZHK9_9BACT</name>
<dbReference type="PANTHER" id="PTHR28583:SF4">
    <property type="entry name" value="N-ACYLETHANOLAMINE-HYDROLYZING ACID AMIDASE"/>
    <property type="match status" value="1"/>
</dbReference>
<comment type="caution">
    <text evidence="2">The sequence shown here is derived from an EMBL/GenBank/DDBJ whole genome shotgun (WGS) entry which is preliminary data.</text>
</comment>
<dbReference type="NCBIfam" id="NF040521">
    <property type="entry name" value="C45_proenzyme"/>
    <property type="match status" value="1"/>
</dbReference>
<organism evidence="2 3">
    <name type="scientific">Pseudobythopirellula maris</name>
    <dbReference type="NCBI Taxonomy" id="2527991"/>
    <lineage>
        <taxon>Bacteria</taxon>
        <taxon>Pseudomonadati</taxon>
        <taxon>Planctomycetota</taxon>
        <taxon>Planctomycetia</taxon>
        <taxon>Pirellulales</taxon>
        <taxon>Lacipirellulaceae</taxon>
        <taxon>Pseudobythopirellula</taxon>
    </lineage>
</organism>
<dbReference type="InterPro" id="IPR047794">
    <property type="entry name" value="C45_proenzyme-like"/>
</dbReference>
<sequence>MVPWVERPAIGVDYDLPRSVRYLEMQRIIGSETRDLLDAVRAENPTVSRWLRLFASVIDARTIWRHHREAVALSRVIGVDWRELMLAAVSYEYVIGMFACSTVAIATEHGPMIARNMDWWPERELARASYVFCHFRGQHTYYSASWPGALGVVTGMTENFALAMNAVGSPEGVRRTGYPVMLFLRRVLEKARSFEQAVEWLCRQRLAASCLVTVVGDKNHERVCVERTPTKAVVRRPAGEDPLVTTNSYQKMDADSAGLANTLLLTSCSRREALEELARQLGGAPADEALLYTLTDGRVQQRITSQHVLMRPATFDFRLFVPRNLLESDDLIE</sequence>
<accession>A0A5C5ZHK9</accession>
<dbReference type="GO" id="GO:0016740">
    <property type="term" value="F:transferase activity"/>
    <property type="evidence" value="ECO:0007669"/>
    <property type="project" value="UniProtKB-KW"/>
</dbReference>